<name>A0ACA9LAP1_9GLOM</name>
<dbReference type="Proteomes" id="UP000789525">
    <property type="component" value="Unassembled WGS sequence"/>
</dbReference>
<accession>A0ACA9LAP1</accession>
<sequence length="249" mass="28185">MSSPHSFLFTLYYLLVLLAIGDSSAFKPQSLKTMLNEEPLNIRAPWTPEDFYCINILTPPPNTILVPYYRVYIRWVKDSDCHPTSNLTDFLITLYYDPKSFGSSLVTYGSEPKITSKWSQPIASNVESDEFLWTVPLIKSDNEFGENVIKNSSLFYIRIETNAMVDEHMRTVFGVTGPLTIWDTPGKENKTLFAPPKETLKAQELSSSNGSKVKIVKNISPSCYIVLTILFMIGVAFPFSQTLDGDRRV</sequence>
<proteinExistence type="predicted"/>
<organism evidence="1 2">
    <name type="scientific">Acaulospora colombiana</name>
    <dbReference type="NCBI Taxonomy" id="27376"/>
    <lineage>
        <taxon>Eukaryota</taxon>
        <taxon>Fungi</taxon>
        <taxon>Fungi incertae sedis</taxon>
        <taxon>Mucoromycota</taxon>
        <taxon>Glomeromycotina</taxon>
        <taxon>Glomeromycetes</taxon>
        <taxon>Diversisporales</taxon>
        <taxon>Acaulosporaceae</taxon>
        <taxon>Acaulospora</taxon>
    </lineage>
</organism>
<protein>
    <submittedName>
        <fullName evidence="1">5724_t:CDS:1</fullName>
    </submittedName>
</protein>
<comment type="caution">
    <text evidence="1">The sequence shown here is derived from an EMBL/GenBank/DDBJ whole genome shotgun (WGS) entry which is preliminary data.</text>
</comment>
<dbReference type="EMBL" id="CAJVPT010005330">
    <property type="protein sequence ID" value="CAG8519085.1"/>
    <property type="molecule type" value="Genomic_DNA"/>
</dbReference>
<keyword evidence="2" id="KW-1185">Reference proteome</keyword>
<gene>
    <name evidence="1" type="ORF">ACOLOM_LOCUS3572</name>
</gene>
<evidence type="ECO:0000313" key="1">
    <source>
        <dbReference type="EMBL" id="CAG8519085.1"/>
    </source>
</evidence>
<reference evidence="1" key="1">
    <citation type="submission" date="2021-06" db="EMBL/GenBank/DDBJ databases">
        <authorList>
            <person name="Kallberg Y."/>
            <person name="Tangrot J."/>
            <person name="Rosling A."/>
        </authorList>
    </citation>
    <scope>NUCLEOTIDE SEQUENCE</scope>
    <source>
        <strain evidence="1">CL356</strain>
    </source>
</reference>
<evidence type="ECO:0000313" key="2">
    <source>
        <dbReference type="Proteomes" id="UP000789525"/>
    </source>
</evidence>